<evidence type="ECO:0000313" key="1">
    <source>
        <dbReference type="EMBL" id="TFK78860.1"/>
    </source>
</evidence>
<keyword evidence="2" id="KW-1185">Reference proteome</keyword>
<reference evidence="1 2" key="1">
    <citation type="journal article" date="2019" name="Nat. Ecol. Evol.">
        <title>Megaphylogeny resolves global patterns of mushroom evolution.</title>
        <authorList>
            <person name="Varga T."/>
            <person name="Krizsan K."/>
            <person name="Foldi C."/>
            <person name="Dima B."/>
            <person name="Sanchez-Garcia M."/>
            <person name="Sanchez-Ramirez S."/>
            <person name="Szollosi G.J."/>
            <person name="Szarkandi J.G."/>
            <person name="Papp V."/>
            <person name="Albert L."/>
            <person name="Andreopoulos W."/>
            <person name="Angelini C."/>
            <person name="Antonin V."/>
            <person name="Barry K.W."/>
            <person name="Bougher N.L."/>
            <person name="Buchanan P."/>
            <person name="Buyck B."/>
            <person name="Bense V."/>
            <person name="Catcheside P."/>
            <person name="Chovatia M."/>
            <person name="Cooper J."/>
            <person name="Damon W."/>
            <person name="Desjardin D."/>
            <person name="Finy P."/>
            <person name="Geml J."/>
            <person name="Haridas S."/>
            <person name="Hughes K."/>
            <person name="Justo A."/>
            <person name="Karasinski D."/>
            <person name="Kautmanova I."/>
            <person name="Kiss B."/>
            <person name="Kocsube S."/>
            <person name="Kotiranta H."/>
            <person name="LaButti K.M."/>
            <person name="Lechner B.E."/>
            <person name="Liimatainen K."/>
            <person name="Lipzen A."/>
            <person name="Lukacs Z."/>
            <person name="Mihaltcheva S."/>
            <person name="Morgado L.N."/>
            <person name="Niskanen T."/>
            <person name="Noordeloos M.E."/>
            <person name="Ohm R.A."/>
            <person name="Ortiz-Santana B."/>
            <person name="Ovrebo C."/>
            <person name="Racz N."/>
            <person name="Riley R."/>
            <person name="Savchenko A."/>
            <person name="Shiryaev A."/>
            <person name="Soop K."/>
            <person name="Spirin V."/>
            <person name="Szebenyi C."/>
            <person name="Tomsovsky M."/>
            <person name="Tulloss R.E."/>
            <person name="Uehling J."/>
            <person name="Grigoriev I.V."/>
            <person name="Vagvolgyi C."/>
            <person name="Papp T."/>
            <person name="Martin F.M."/>
            <person name="Miettinen O."/>
            <person name="Hibbett D.S."/>
            <person name="Nagy L.G."/>
        </authorList>
    </citation>
    <scope>NUCLEOTIDE SEQUENCE [LARGE SCALE GENOMIC DNA]</scope>
    <source>
        <strain evidence="1 2">HHB13444</strain>
    </source>
</reference>
<organism evidence="1 2">
    <name type="scientific">Polyporus arcularius HHB13444</name>
    <dbReference type="NCBI Taxonomy" id="1314778"/>
    <lineage>
        <taxon>Eukaryota</taxon>
        <taxon>Fungi</taxon>
        <taxon>Dikarya</taxon>
        <taxon>Basidiomycota</taxon>
        <taxon>Agaricomycotina</taxon>
        <taxon>Agaricomycetes</taxon>
        <taxon>Polyporales</taxon>
        <taxon>Polyporaceae</taxon>
        <taxon>Polyporus</taxon>
    </lineage>
</organism>
<accession>A0A5C3NSA8</accession>
<evidence type="ECO:0000313" key="2">
    <source>
        <dbReference type="Proteomes" id="UP000308197"/>
    </source>
</evidence>
<proteinExistence type="predicted"/>
<dbReference type="EMBL" id="ML212285">
    <property type="protein sequence ID" value="TFK78860.1"/>
    <property type="molecule type" value="Genomic_DNA"/>
</dbReference>
<protein>
    <submittedName>
        <fullName evidence="1">Uncharacterized protein</fullName>
    </submittedName>
</protein>
<dbReference type="InParanoid" id="A0A5C3NSA8"/>
<sequence length="111" mass="12612">MDTIALHRKAYDVFESLLNETGQRHMKITYAEYIKAMERAGFTWRWDKKGRFDPPASLDGGSLHTFNVTHTDLGKHISPTAQNEIRRALKDKYGLSLASFVVAVEDGAERD</sequence>
<dbReference type="AlphaFoldDB" id="A0A5C3NSA8"/>
<name>A0A5C3NSA8_9APHY</name>
<gene>
    <name evidence="1" type="ORF">K466DRAFT_606602</name>
</gene>
<dbReference type="Proteomes" id="UP000308197">
    <property type="component" value="Unassembled WGS sequence"/>
</dbReference>